<evidence type="ECO:0000256" key="4">
    <source>
        <dbReference type="ARBA" id="ARBA00009285"/>
    </source>
</evidence>
<evidence type="ECO:0000256" key="15">
    <source>
        <dbReference type="ARBA" id="ARBA00077623"/>
    </source>
</evidence>
<dbReference type="GO" id="GO:0010494">
    <property type="term" value="C:cytoplasmic stress granule"/>
    <property type="evidence" value="ECO:0007669"/>
    <property type="project" value="UniProtKB-SubCell"/>
</dbReference>
<evidence type="ECO:0000256" key="16">
    <source>
        <dbReference type="ARBA" id="ARBA00080675"/>
    </source>
</evidence>
<feature type="domain" description="TAP-C" evidence="20">
    <location>
        <begin position="576"/>
        <end position="629"/>
    </location>
</feature>
<evidence type="ECO:0000313" key="22">
    <source>
        <dbReference type="Proteomes" id="UP000694547"/>
    </source>
</evidence>
<dbReference type="InterPro" id="IPR009060">
    <property type="entry name" value="UBA-like_sf"/>
</dbReference>
<dbReference type="Pfam" id="PF24048">
    <property type="entry name" value="LRR_NXF1-5"/>
    <property type="match status" value="1"/>
</dbReference>
<keyword evidence="13" id="KW-0906">Nuclear pore complex</keyword>
<evidence type="ECO:0000256" key="10">
    <source>
        <dbReference type="ARBA" id="ARBA00022884"/>
    </source>
</evidence>
<keyword evidence="6" id="KW-0963">Cytoplasm</keyword>
<dbReference type="Gene3D" id="1.10.8.10">
    <property type="entry name" value="DNA helicase RuvA subunit, C-terminal domain"/>
    <property type="match status" value="1"/>
</dbReference>
<dbReference type="InterPro" id="IPR035979">
    <property type="entry name" value="RBD_domain_sf"/>
</dbReference>
<dbReference type="GO" id="GO:0005643">
    <property type="term" value="C:nuclear pore"/>
    <property type="evidence" value="ECO:0007669"/>
    <property type="project" value="UniProtKB-SubCell"/>
</dbReference>
<keyword evidence="5" id="KW-0813">Transport</keyword>
<dbReference type="GO" id="GO:0015031">
    <property type="term" value="P:protein transport"/>
    <property type="evidence" value="ECO:0007669"/>
    <property type="project" value="UniProtKB-KW"/>
</dbReference>
<dbReference type="InterPro" id="IPR012677">
    <property type="entry name" value="Nucleotide-bd_a/b_plait_sf"/>
</dbReference>
<dbReference type="FunFam" id="3.80.10.10:FF:000384">
    <property type="entry name" value="Nuclear RNA export factor 1"/>
    <property type="match status" value="1"/>
</dbReference>
<evidence type="ECO:0000256" key="5">
    <source>
        <dbReference type="ARBA" id="ARBA00022448"/>
    </source>
</evidence>
<evidence type="ECO:0000256" key="12">
    <source>
        <dbReference type="ARBA" id="ARBA00023074"/>
    </source>
</evidence>
<dbReference type="Pfam" id="PF03943">
    <property type="entry name" value="TAP_C"/>
    <property type="match status" value="1"/>
</dbReference>
<dbReference type="GO" id="GO:0003729">
    <property type="term" value="F:mRNA binding"/>
    <property type="evidence" value="ECO:0007669"/>
    <property type="project" value="Ensembl"/>
</dbReference>
<dbReference type="GeneTree" id="ENSGT00390000007539"/>
<keyword evidence="14" id="KW-0539">Nucleus</keyword>
<keyword evidence="7" id="KW-0433">Leucine-rich repeat</keyword>
<evidence type="ECO:0000256" key="2">
    <source>
        <dbReference type="ARBA" id="ARBA00004567"/>
    </source>
</evidence>
<dbReference type="Proteomes" id="UP000694547">
    <property type="component" value="Chromosome X"/>
</dbReference>
<dbReference type="Gene3D" id="3.80.10.10">
    <property type="entry name" value="Ribonuclease Inhibitor"/>
    <property type="match status" value="1"/>
</dbReference>
<dbReference type="PANTHER" id="PTHR10662:SF15">
    <property type="entry name" value="NUCLEAR RNA EXPORT FACTOR 5"/>
    <property type="match status" value="1"/>
</dbReference>
<reference evidence="21 22" key="1">
    <citation type="submission" date="2018-10" db="EMBL/GenBank/DDBJ databases">
        <title>Improved assembly of the deer mouse Peromyscus maniculatus genome.</title>
        <authorList>
            <person name="Lassance J.-M."/>
            <person name="Hoekstra H.E."/>
        </authorList>
    </citation>
    <scope>NUCLEOTIDE SEQUENCE [LARGE SCALE GENOMIC DNA]</scope>
</reference>
<dbReference type="Pfam" id="PF22602">
    <property type="entry name" value="NXF_NTF2"/>
    <property type="match status" value="1"/>
</dbReference>
<evidence type="ECO:0000256" key="1">
    <source>
        <dbReference type="ARBA" id="ARBA00004210"/>
    </source>
</evidence>
<reference evidence="21" key="2">
    <citation type="submission" date="2025-08" db="UniProtKB">
        <authorList>
            <consortium name="Ensembl"/>
        </authorList>
    </citation>
    <scope>IDENTIFICATION</scope>
</reference>
<dbReference type="InterPro" id="IPR032710">
    <property type="entry name" value="NTF2-like_dom_sf"/>
</dbReference>
<keyword evidence="13" id="KW-0653">Protein transport</keyword>
<dbReference type="Gene3D" id="3.10.450.50">
    <property type="match status" value="1"/>
</dbReference>
<dbReference type="PROSITE" id="PS51281">
    <property type="entry name" value="TAP_C"/>
    <property type="match status" value="1"/>
</dbReference>
<evidence type="ECO:0000256" key="8">
    <source>
        <dbReference type="ARBA" id="ARBA00022737"/>
    </source>
</evidence>
<evidence type="ECO:0000313" key="21">
    <source>
        <dbReference type="Ensembl" id="ENSPEMP00000020212.2"/>
    </source>
</evidence>
<evidence type="ECO:0000256" key="6">
    <source>
        <dbReference type="ARBA" id="ARBA00022490"/>
    </source>
</evidence>
<dbReference type="InterPro" id="IPR005637">
    <property type="entry name" value="TAP_C_dom"/>
</dbReference>
<keyword evidence="10" id="KW-0694">RNA-binding</keyword>
<evidence type="ECO:0000259" key="20">
    <source>
        <dbReference type="PROSITE" id="PS51281"/>
    </source>
</evidence>
<dbReference type="GO" id="GO:0016973">
    <property type="term" value="P:poly(A)+ mRNA export from nucleus"/>
    <property type="evidence" value="ECO:0007669"/>
    <property type="project" value="Ensembl"/>
</dbReference>
<evidence type="ECO:0000256" key="9">
    <source>
        <dbReference type="ARBA" id="ARBA00022816"/>
    </source>
</evidence>
<dbReference type="InterPro" id="IPR032675">
    <property type="entry name" value="LRR_dom_sf"/>
</dbReference>
<protein>
    <recommendedName>
        <fullName evidence="17">Tip-associated protein</fullName>
    </recommendedName>
    <alternativeName>
        <fullName evidence="15">Tip-associating protein</fullName>
    </alternativeName>
    <alternativeName>
        <fullName evidence="16">mRNA export factor TAP</fullName>
    </alternativeName>
</protein>
<feature type="domain" description="NTF2" evidence="19">
    <location>
        <begin position="397"/>
        <end position="548"/>
    </location>
</feature>
<dbReference type="CDD" id="cd14342">
    <property type="entry name" value="UBA_TAP-C"/>
    <property type="match status" value="1"/>
</dbReference>
<keyword evidence="22" id="KW-1185">Reference proteome</keyword>
<dbReference type="PANTHER" id="PTHR10662">
    <property type="entry name" value="NUCLEAR RNA EXPORT FACTOR"/>
    <property type="match status" value="1"/>
</dbReference>
<name>A0A8C8TUJ9_PERMB</name>
<organism evidence="21 22">
    <name type="scientific">Peromyscus maniculatus bairdii</name>
    <name type="common">Prairie deer mouse</name>
    <dbReference type="NCBI Taxonomy" id="230844"/>
    <lineage>
        <taxon>Eukaryota</taxon>
        <taxon>Metazoa</taxon>
        <taxon>Chordata</taxon>
        <taxon>Craniata</taxon>
        <taxon>Vertebrata</taxon>
        <taxon>Euteleostomi</taxon>
        <taxon>Mammalia</taxon>
        <taxon>Eutheria</taxon>
        <taxon>Euarchontoglires</taxon>
        <taxon>Glires</taxon>
        <taxon>Rodentia</taxon>
        <taxon>Myomorpha</taxon>
        <taxon>Muroidea</taxon>
        <taxon>Cricetidae</taxon>
        <taxon>Neotominae</taxon>
        <taxon>Peromyscus</taxon>
    </lineage>
</organism>
<evidence type="ECO:0000256" key="11">
    <source>
        <dbReference type="ARBA" id="ARBA00023010"/>
    </source>
</evidence>
<dbReference type="SUPFAM" id="SSF54427">
    <property type="entry name" value="NTF2-like"/>
    <property type="match status" value="1"/>
</dbReference>
<dbReference type="SUPFAM" id="SSF54928">
    <property type="entry name" value="RNA-binding domain, RBD"/>
    <property type="match status" value="1"/>
</dbReference>
<dbReference type="InterPro" id="IPR057125">
    <property type="entry name" value="NXF1/2/3/5-like_LRR"/>
</dbReference>
<comment type="similarity">
    <text evidence="4">Belongs to the NXF family.</text>
</comment>
<evidence type="ECO:0000256" key="18">
    <source>
        <dbReference type="SAM" id="MobiDB-lite"/>
    </source>
</evidence>
<dbReference type="Pfam" id="PF09162">
    <property type="entry name" value="Tap-RNA_bind"/>
    <property type="match status" value="1"/>
</dbReference>
<evidence type="ECO:0000256" key="17">
    <source>
        <dbReference type="ARBA" id="ARBA00082469"/>
    </source>
</evidence>
<keyword evidence="11" id="KW-0811">Translocation</keyword>
<dbReference type="Ensembl" id="ENSPEMT00000024559.2">
    <property type="protein sequence ID" value="ENSPEMP00000020212.2"/>
    <property type="gene ID" value="ENSPEMG00000018235.2"/>
</dbReference>
<dbReference type="InterPro" id="IPR018222">
    <property type="entry name" value="Nuclear_transport_factor_2_euk"/>
</dbReference>
<keyword evidence="8" id="KW-0677">Repeat</keyword>
<dbReference type="InterPro" id="IPR030217">
    <property type="entry name" value="NXF_fam"/>
</dbReference>
<dbReference type="SUPFAM" id="SSF52058">
    <property type="entry name" value="L domain-like"/>
    <property type="match status" value="1"/>
</dbReference>
<dbReference type="InterPro" id="IPR015245">
    <property type="entry name" value="Tap_RNA-bd"/>
</dbReference>
<accession>A0A8C8TUJ9</accession>
<dbReference type="InterPro" id="IPR002075">
    <property type="entry name" value="NTF2_dom"/>
</dbReference>
<dbReference type="PROSITE" id="PS50177">
    <property type="entry name" value="NTF2_DOMAIN"/>
    <property type="match status" value="1"/>
</dbReference>
<dbReference type="Gene3D" id="3.30.70.330">
    <property type="match status" value="1"/>
</dbReference>
<keyword evidence="9" id="KW-0509">mRNA transport</keyword>
<evidence type="ECO:0000256" key="14">
    <source>
        <dbReference type="ARBA" id="ARBA00023242"/>
    </source>
</evidence>
<dbReference type="SUPFAM" id="SSF46934">
    <property type="entry name" value="UBA-like"/>
    <property type="match status" value="1"/>
</dbReference>
<proteinExistence type="inferred from homology"/>
<dbReference type="AlphaFoldDB" id="A0A8C8TUJ9"/>
<feature type="region of interest" description="Disordered" evidence="18">
    <location>
        <begin position="1"/>
        <end position="20"/>
    </location>
</feature>
<evidence type="ECO:0000256" key="7">
    <source>
        <dbReference type="ARBA" id="ARBA00022614"/>
    </source>
</evidence>
<dbReference type="SMART" id="SM00804">
    <property type="entry name" value="TAP_C"/>
    <property type="match status" value="1"/>
</dbReference>
<evidence type="ECO:0000256" key="3">
    <source>
        <dbReference type="ARBA" id="ARBA00004642"/>
    </source>
</evidence>
<comment type="subcellular location">
    <subcellularLocation>
        <location evidence="1">Cytoplasm</location>
        <location evidence="1">Stress granule</location>
    </subcellularLocation>
    <subcellularLocation>
        <location evidence="2">Nucleus</location>
        <location evidence="2">Nuclear pore complex</location>
    </subcellularLocation>
    <subcellularLocation>
        <location evidence="3">Nucleus</location>
        <location evidence="3">Nucleoplasm</location>
    </subcellularLocation>
</comment>
<reference evidence="21" key="3">
    <citation type="submission" date="2025-09" db="UniProtKB">
        <authorList>
            <consortium name="Ensembl"/>
        </authorList>
    </citation>
    <scope>IDENTIFICATION</scope>
</reference>
<dbReference type="FunFam" id="3.30.70.330:FF:000165">
    <property type="entry name" value="nuclear RNA export factor 1"/>
    <property type="match status" value="1"/>
</dbReference>
<dbReference type="FunFam" id="3.10.450.50:FF:000004">
    <property type="entry name" value="Nuclear RNA export factor 1"/>
    <property type="match status" value="1"/>
</dbReference>
<sequence length="629" mass="73669">MDDNHVFRGRKKNSGYNRHTFDRKNHHFEHYGVPYSMGPKWRRRKYSEEDQIFLTVWDDDKPEESDIGLDAENGTLERWFKVTIPNGRKYEKTWLINSMQDLCNVPFIPVDFHYDKHRARFFVQDPTAAYALKDISHKICDETNQKIPIFVSPSVVPYSVRNKFTSEQMDQLKVTVMKRYDASQKALDLQKFRFDQDLMNSDIDMMLNRRSCMVATLQIIQSNIPELLALNLCNNKLYQLDGLSDVIEKAPQVKILNLSKNKLKSVWELEKVKELNLEELWVEGNPFCNHFMDQSDYVRYITPAKSFPLHCQCHEIYTTPSNRGSLYHPWNFQGQLNPWPWPFFSPLGLWIFLDIQCRLPHALLTSSSFPQDGKELLISTGMDIEVPQLSKFMLLPLTRYYLFYDNGDRLQLIDAYHDEACFSLAVPFNFSDPNLSNLEEYFKHNRDIKKLQDSYMRMRLLKHTKRDIVDSLSLLPKTQHDLDSFWVDVCCHTDMMLCFSVNGLFKEVEGKCQGCVRAFTRIFIATHYSNSSVCFSSRICIMNDELIVRNASPKEIQNAFISLPTASTSSKSPLSEEQQEMVKSFSMQSKMKLNWSQKCLEDNSWDYNKAAEIFTILQNEGKIPKDFFE</sequence>
<keyword evidence="12" id="KW-0944">Nitration</keyword>
<evidence type="ECO:0000259" key="19">
    <source>
        <dbReference type="PROSITE" id="PS50177"/>
    </source>
</evidence>
<evidence type="ECO:0000256" key="13">
    <source>
        <dbReference type="ARBA" id="ARBA00023132"/>
    </source>
</evidence>
<dbReference type="FunFam" id="1.10.8.10:FF:000018">
    <property type="entry name" value="Nuclear RNA export factor 1"/>
    <property type="match status" value="1"/>
</dbReference>
<dbReference type="GO" id="GO:0005654">
    <property type="term" value="C:nucleoplasm"/>
    <property type="evidence" value="ECO:0007669"/>
    <property type="project" value="UniProtKB-SubCell"/>
</dbReference>